<evidence type="ECO:0000313" key="1">
    <source>
        <dbReference type="EMBL" id="PHG76329.1"/>
    </source>
</evidence>
<dbReference type="RefSeq" id="WP_016084095.1">
    <property type="nucleotide sequence ID" value="NZ_NUQH01000063.1"/>
</dbReference>
<proteinExistence type="predicted"/>
<protein>
    <recommendedName>
        <fullName evidence="3">Zinc finger protein 100</fullName>
    </recommendedName>
</protein>
<evidence type="ECO:0000313" key="2">
    <source>
        <dbReference type="Proteomes" id="UP000225135"/>
    </source>
</evidence>
<accession>A0A9X7E209</accession>
<gene>
    <name evidence="1" type="ORF">COI69_26820</name>
</gene>
<dbReference type="AlphaFoldDB" id="A0A9X7E209"/>
<comment type="caution">
    <text evidence="1">The sequence shown here is derived from an EMBL/GenBank/DDBJ whole genome shotgun (WGS) entry which is preliminary data.</text>
</comment>
<reference evidence="1 2" key="1">
    <citation type="submission" date="2017-09" db="EMBL/GenBank/DDBJ databases">
        <title>Large-scale bioinformatics analysis of Bacillus genomes uncovers conserved roles of natural products in bacterial physiology.</title>
        <authorList>
            <consortium name="Agbiome Team Llc"/>
            <person name="Bleich R.M."/>
            <person name="Grubbs K.J."/>
            <person name="Santa Maria K.C."/>
            <person name="Allen S.E."/>
            <person name="Farag S."/>
            <person name="Shank E.A."/>
            <person name="Bowers A."/>
        </authorList>
    </citation>
    <scope>NUCLEOTIDE SEQUENCE [LARGE SCALE GENOMIC DNA]</scope>
    <source>
        <strain evidence="1 2">AFS029792</strain>
    </source>
</reference>
<evidence type="ECO:0008006" key="3">
    <source>
        <dbReference type="Google" id="ProtNLM"/>
    </source>
</evidence>
<name>A0A9X7E209_BACCE</name>
<dbReference type="EMBL" id="NUUR01000102">
    <property type="protein sequence ID" value="PHG76329.1"/>
    <property type="molecule type" value="Genomic_DNA"/>
</dbReference>
<dbReference type="Proteomes" id="UP000225135">
    <property type="component" value="Unassembled WGS sequence"/>
</dbReference>
<organism evidence="1 2">
    <name type="scientific">Bacillus cereus</name>
    <dbReference type="NCBI Taxonomy" id="1396"/>
    <lineage>
        <taxon>Bacteria</taxon>
        <taxon>Bacillati</taxon>
        <taxon>Bacillota</taxon>
        <taxon>Bacilli</taxon>
        <taxon>Bacillales</taxon>
        <taxon>Bacillaceae</taxon>
        <taxon>Bacillus</taxon>
        <taxon>Bacillus cereus group</taxon>
    </lineage>
</organism>
<sequence>MLREWINKVREPKCIHKYNFIKAQDSEDFKRGKMGIVSYYKCEKCGKEKSEYKNNSDINNDFWDI</sequence>